<protein>
    <submittedName>
        <fullName evidence="1">Uncharacterized protein</fullName>
    </submittedName>
</protein>
<accession>A0AAU7G2W1</accession>
<sequence>MLTNREKLRRLGIFACDPYGEKKDICDEDYQTLLKLFKISNEKRIKNVCL</sequence>
<geneLocation type="plasmid" evidence="1">
    <name>unnamed1</name>
</geneLocation>
<dbReference type="RefSeq" id="WP_348796764.1">
    <property type="nucleotide sequence ID" value="NZ_CP157382.1"/>
</dbReference>
<gene>
    <name evidence="1" type="ORF">ABG084_00290</name>
    <name evidence="2" type="ORF">ABG084_08870</name>
</gene>
<keyword evidence="1" id="KW-0614">Plasmid</keyword>
<evidence type="ECO:0000313" key="1">
    <source>
        <dbReference type="EMBL" id="XBM44751.1"/>
    </source>
</evidence>
<dbReference type="EMBL" id="CP157383">
    <property type="protein sequence ID" value="XBM45523.1"/>
    <property type="molecule type" value="Genomic_DNA"/>
</dbReference>
<reference evidence="1" key="1">
    <citation type="submission" date="2024-05" db="EMBL/GenBank/DDBJ databases">
        <authorList>
            <person name="Lee M.W."/>
            <person name="Lee J.K."/>
            <person name="Kim J.M."/>
            <person name="Choi D.G."/>
            <person name="Baek J.H."/>
            <person name="Bayburt H."/>
            <person name="Jung J.J."/>
            <person name="Han D.M."/>
            <person name="Jeon C.O."/>
        </authorList>
    </citation>
    <scope>NUCLEOTIDE SEQUENCE</scope>
    <source>
        <strain evidence="1">JCM 1131</strain>
        <plasmid evidence="1">unnamed1</plasmid>
    </source>
</reference>
<organism evidence="1">
    <name type="scientific">Lactobacillus sp. JCM 1131</name>
    <dbReference type="NCBI Taxonomy" id="3153753"/>
    <lineage>
        <taxon>Bacteria</taxon>
        <taxon>Bacillati</taxon>
        <taxon>Bacillota</taxon>
        <taxon>Bacilli</taxon>
        <taxon>Lactobacillales</taxon>
        <taxon>Lactobacillaceae</taxon>
        <taxon>Lactobacillus</taxon>
    </lineage>
</organism>
<proteinExistence type="predicted"/>
<evidence type="ECO:0000313" key="2">
    <source>
        <dbReference type="EMBL" id="XBM45523.1"/>
    </source>
</evidence>
<dbReference type="AlphaFoldDB" id="A0AAU7G2W1"/>
<name>A0AAU7G2W1_9LACO</name>
<dbReference type="EMBL" id="CP157382">
    <property type="protein sequence ID" value="XBM44751.1"/>
    <property type="molecule type" value="Genomic_DNA"/>
</dbReference>